<accession>A0A562T6N8</accession>
<evidence type="ECO:0008006" key="4">
    <source>
        <dbReference type="Google" id="ProtNLM"/>
    </source>
</evidence>
<feature type="compositionally biased region" description="Basic and acidic residues" evidence="1">
    <location>
        <begin position="79"/>
        <end position="114"/>
    </location>
</feature>
<name>A0A562T6N8_CHIJA</name>
<dbReference type="PANTHER" id="PTHR36569:SF5">
    <property type="entry name" value="CONIDIATION-SPECIFIC PROTEIN 10 (EUROFUNG)"/>
    <property type="match status" value="1"/>
</dbReference>
<dbReference type="EMBL" id="VLLG01000003">
    <property type="protein sequence ID" value="TWI89209.1"/>
    <property type="molecule type" value="Genomic_DNA"/>
</dbReference>
<evidence type="ECO:0000256" key="1">
    <source>
        <dbReference type="SAM" id="MobiDB-lite"/>
    </source>
</evidence>
<reference evidence="2 3" key="1">
    <citation type="journal article" date="2013" name="Stand. Genomic Sci.">
        <title>Genomic Encyclopedia of Type Strains, Phase I: The one thousand microbial genomes (KMG-I) project.</title>
        <authorList>
            <person name="Kyrpides N.C."/>
            <person name="Woyke T."/>
            <person name="Eisen J.A."/>
            <person name="Garrity G."/>
            <person name="Lilburn T.G."/>
            <person name="Beck B.J."/>
            <person name="Whitman W.B."/>
            <person name="Hugenholtz P."/>
            <person name="Klenk H.P."/>
        </authorList>
    </citation>
    <scope>NUCLEOTIDE SEQUENCE [LARGE SCALE GENOMIC DNA]</scope>
    <source>
        <strain evidence="2 3">DSM 13484</strain>
    </source>
</reference>
<dbReference type="InterPro" id="IPR052590">
    <property type="entry name" value="Stress/Virulence-Domain"/>
</dbReference>
<dbReference type="Proteomes" id="UP000316778">
    <property type="component" value="Unassembled WGS sequence"/>
</dbReference>
<dbReference type="Pfam" id="PF10685">
    <property type="entry name" value="KGG"/>
    <property type="match status" value="1"/>
</dbReference>
<evidence type="ECO:0000313" key="3">
    <source>
        <dbReference type="Proteomes" id="UP000316778"/>
    </source>
</evidence>
<protein>
    <recommendedName>
        <fullName evidence="4">Stress-induced acidophilic repeat protein</fullName>
    </recommendedName>
</protein>
<feature type="compositionally biased region" description="Basic and acidic residues" evidence="1">
    <location>
        <begin position="32"/>
        <end position="43"/>
    </location>
</feature>
<gene>
    <name evidence="2" type="ORF">LX66_3303</name>
</gene>
<dbReference type="RefSeq" id="WP_170232383.1">
    <property type="nucleotide sequence ID" value="NZ_BAAAFY010000001.1"/>
</dbReference>
<sequence>MTMQSSYSAQEENWQNVVAHENPQVENNGTTETERDMHRESAPRRKSLRGFAAMDGEKQKAIASMGGRAAHQQGVAHEFSSEEARMAGKKGGEAVSRNREHMAAIGKKGGEAAHGRRRQRQEAQQHSGAVQS</sequence>
<proteinExistence type="predicted"/>
<dbReference type="InterPro" id="IPR019626">
    <property type="entry name" value="Stress-induced_KGG_rpt"/>
</dbReference>
<dbReference type="PANTHER" id="PTHR36569">
    <property type="match status" value="1"/>
</dbReference>
<feature type="compositionally biased region" description="Polar residues" evidence="1">
    <location>
        <begin position="1"/>
        <end position="16"/>
    </location>
</feature>
<organism evidence="2 3">
    <name type="scientific">Chitinophaga japonensis</name>
    <name type="common">Flexibacter japonensis</name>
    <dbReference type="NCBI Taxonomy" id="104662"/>
    <lineage>
        <taxon>Bacteria</taxon>
        <taxon>Pseudomonadati</taxon>
        <taxon>Bacteroidota</taxon>
        <taxon>Chitinophagia</taxon>
        <taxon>Chitinophagales</taxon>
        <taxon>Chitinophagaceae</taxon>
        <taxon>Chitinophaga</taxon>
    </lineage>
</organism>
<feature type="region of interest" description="Disordered" evidence="1">
    <location>
        <begin position="1"/>
        <end position="132"/>
    </location>
</feature>
<feature type="compositionally biased region" description="Polar residues" evidence="1">
    <location>
        <begin position="122"/>
        <end position="132"/>
    </location>
</feature>
<keyword evidence="3" id="KW-1185">Reference proteome</keyword>
<comment type="caution">
    <text evidence="2">The sequence shown here is derived from an EMBL/GenBank/DDBJ whole genome shotgun (WGS) entry which is preliminary data.</text>
</comment>
<evidence type="ECO:0000313" key="2">
    <source>
        <dbReference type="EMBL" id="TWI89209.1"/>
    </source>
</evidence>
<dbReference type="AlphaFoldDB" id="A0A562T6N8"/>